<evidence type="ECO:0000313" key="1">
    <source>
        <dbReference type="EMBL" id="GAH74231.1"/>
    </source>
</evidence>
<accession>X1HVP6</accession>
<proteinExistence type="predicted"/>
<dbReference type="GO" id="GO:0000287">
    <property type="term" value="F:magnesium ion binding"/>
    <property type="evidence" value="ECO:0007669"/>
    <property type="project" value="InterPro"/>
</dbReference>
<protein>
    <submittedName>
        <fullName evidence="1">Uncharacterized protein</fullName>
    </submittedName>
</protein>
<dbReference type="GO" id="GO:0006310">
    <property type="term" value="P:DNA recombination"/>
    <property type="evidence" value="ECO:0007669"/>
    <property type="project" value="InterPro"/>
</dbReference>
<dbReference type="GO" id="GO:0006281">
    <property type="term" value="P:DNA repair"/>
    <property type="evidence" value="ECO:0007669"/>
    <property type="project" value="InterPro"/>
</dbReference>
<dbReference type="EMBL" id="BARU01032724">
    <property type="protein sequence ID" value="GAH74231.1"/>
    <property type="molecule type" value="Genomic_DNA"/>
</dbReference>
<dbReference type="InterPro" id="IPR036614">
    <property type="entry name" value="RusA-like_sf"/>
</dbReference>
<dbReference type="Gene3D" id="3.30.1330.70">
    <property type="entry name" value="Holliday junction resolvase RusA"/>
    <property type="match status" value="1"/>
</dbReference>
<name>X1HVP6_9ZZZZ</name>
<gene>
    <name evidence="1" type="ORF">S03H2_51569</name>
</gene>
<dbReference type="SUPFAM" id="SSF103084">
    <property type="entry name" value="Holliday junction resolvase RusA"/>
    <property type="match status" value="1"/>
</dbReference>
<dbReference type="AlphaFoldDB" id="X1HVP6"/>
<sequence>MKIEVTQLPPVEYSLNWRGHWVQRYQAGEVYKGAVYYSCVDARNRAIASGKLVFIRARLNLTFVFPQRRRRDKDNLIARFKPGLDGIVASGLVVDDDAEHLEISGVDILVDPKRAPLTVIEIEDLAG</sequence>
<comment type="caution">
    <text evidence="1">The sequence shown here is derived from an EMBL/GenBank/DDBJ whole genome shotgun (WGS) entry which is preliminary data.</text>
</comment>
<organism evidence="1">
    <name type="scientific">marine sediment metagenome</name>
    <dbReference type="NCBI Taxonomy" id="412755"/>
    <lineage>
        <taxon>unclassified sequences</taxon>
        <taxon>metagenomes</taxon>
        <taxon>ecological metagenomes</taxon>
    </lineage>
</organism>
<reference evidence="1" key="1">
    <citation type="journal article" date="2014" name="Front. Microbiol.">
        <title>High frequency of phylogenetically diverse reductive dehalogenase-homologous genes in deep subseafloor sedimentary metagenomes.</title>
        <authorList>
            <person name="Kawai M."/>
            <person name="Futagami T."/>
            <person name="Toyoda A."/>
            <person name="Takaki Y."/>
            <person name="Nishi S."/>
            <person name="Hori S."/>
            <person name="Arai W."/>
            <person name="Tsubouchi T."/>
            <person name="Morono Y."/>
            <person name="Uchiyama I."/>
            <person name="Ito T."/>
            <person name="Fujiyama A."/>
            <person name="Inagaki F."/>
            <person name="Takami H."/>
        </authorList>
    </citation>
    <scope>NUCLEOTIDE SEQUENCE</scope>
    <source>
        <strain evidence="1">Expedition CK06-06</strain>
    </source>
</reference>